<dbReference type="GO" id="GO:0016740">
    <property type="term" value="F:transferase activity"/>
    <property type="evidence" value="ECO:0007669"/>
    <property type="project" value="UniProtKB-KW"/>
</dbReference>
<dbReference type="STRING" id="1227497.C491_20392"/>
<dbReference type="InterPro" id="IPR047794">
    <property type="entry name" value="C45_proenzyme-like"/>
</dbReference>
<dbReference type="NCBIfam" id="NF040521">
    <property type="entry name" value="C45_proenzyme"/>
    <property type="match status" value="1"/>
</dbReference>
<dbReference type="Gene3D" id="3.60.60.10">
    <property type="entry name" value="Penicillin V Acylase, Chain A"/>
    <property type="match status" value="1"/>
</dbReference>
<gene>
    <name evidence="3" type="ORF">C491_20392</name>
</gene>
<dbReference type="RefSeq" id="WP_005559605.1">
    <property type="nucleotide sequence ID" value="NZ_AOIB01000038.1"/>
</dbReference>
<evidence type="ECO:0000259" key="2">
    <source>
        <dbReference type="Pfam" id="PF03417"/>
    </source>
</evidence>
<accession>L9X0Q7</accession>
<dbReference type="SUPFAM" id="SSF56235">
    <property type="entry name" value="N-terminal nucleophile aminohydrolases (Ntn hydrolases)"/>
    <property type="match status" value="1"/>
</dbReference>
<evidence type="ECO:0000256" key="1">
    <source>
        <dbReference type="SAM" id="MobiDB-lite"/>
    </source>
</evidence>
<dbReference type="InterPro" id="IPR029055">
    <property type="entry name" value="Ntn_hydrolases_N"/>
</dbReference>
<protein>
    <submittedName>
        <fullName evidence="3">Peptidase C45 acyl-coenzyme A:6-aminopenicillanic acid acyl-transferase</fullName>
    </submittedName>
</protein>
<keyword evidence="3" id="KW-0808">Transferase</keyword>
<organism evidence="3 4">
    <name type="scientific">Natronococcus amylolyticus DSM 10524</name>
    <dbReference type="NCBI Taxonomy" id="1227497"/>
    <lineage>
        <taxon>Archaea</taxon>
        <taxon>Methanobacteriati</taxon>
        <taxon>Methanobacteriota</taxon>
        <taxon>Stenosarchaea group</taxon>
        <taxon>Halobacteria</taxon>
        <taxon>Halobacteriales</taxon>
        <taxon>Natrialbaceae</taxon>
        <taxon>Natronococcus</taxon>
    </lineage>
</organism>
<dbReference type="Proteomes" id="UP000011688">
    <property type="component" value="Unassembled WGS sequence"/>
</dbReference>
<proteinExistence type="predicted"/>
<dbReference type="eggNOG" id="arCOG10445">
    <property type="taxonomic scope" value="Archaea"/>
</dbReference>
<dbReference type="Pfam" id="PF03417">
    <property type="entry name" value="AAT"/>
    <property type="match status" value="1"/>
</dbReference>
<keyword evidence="4" id="KW-1185">Reference proteome</keyword>
<sequence length="390" mass="42812">MDQAGPETIAQVDTFTQQARRRAKTERTAVEWAIDELGSEITIQGIDVDPLLKKAEQSRESLPDRHRRAYDAMAETFDVDRDIYEVYVFAYPELCGALSNDGSEGGGDGCANVLVEPSIATSDASRPDAPATGPLVLKNRDITGRGLRPKSIIEQPPIDDYYGFLSVDSCGTVSIFKGVNDRGLVVANTNIDREQDDVDRELQIRNGTIVRRILEECATVTEARTLLESIPTWRLMGQTLFLADEDDGMILEIDPIAEETAVEAGSVATRTNHFVLSESPTTESSTARLNRLSSLLDDADRIGRDELWRFARDHVNGPGDDSICRHPEPETDEPNGFGQLTTASSAVFEGGSPEIEVTIGNPCTADRVRCSLGGEVPSDLRTGRQWLDRR</sequence>
<name>L9X0Q7_9EURY</name>
<dbReference type="OrthoDB" id="175578at2157"/>
<dbReference type="InterPro" id="IPR005079">
    <property type="entry name" value="Peptidase_C45_hydrolase"/>
</dbReference>
<comment type="caution">
    <text evidence="3">The sequence shown here is derived from an EMBL/GenBank/DDBJ whole genome shotgun (WGS) entry which is preliminary data.</text>
</comment>
<dbReference type="PATRIC" id="fig|1227497.3.peg.4181"/>
<reference evidence="3 4" key="1">
    <citation type="journal article" date="2014" name="PLoS Genet.">
        <title>Phylogenetically driven sequencing of extremely halophilic archaea reveals strategies for static and dynamic osmo-response.</title>
        <authorList>
            <person name="Becker E.A."/>
            <person name="Seitzer P.M."/>
            <person name="Tritt A."/>
            <person name="Larsen D."/>
            <person name="Krusor M."/>
            <person name="Yao A.I."/>
            <person name="Wu D."/>
            <person name="Madern D."/>
            <person name="Eisen J.A."/>
            <person name="Darling A.E."/>
            <person name="Facciotti M.T."/>
        </authorList>
    </citation>
    <scope>NUCLEOTIDE SEQUENCE [LARGE SCALE GENOMIC DNA]</scope>
    <source>
        <strain evidence="3 4">DSM 10524</strain>
    </source>
</reference>
<feature type="region of interest" description="Disordered" evidence="1">
    <location>
        <begin position="318"/>
        <end position="337"/>
    </location>
</feature>
<evidence type="ECO:0000313" key="4">
    <source>
        <dbReference type="Proteomes" id="UP000011688"/>
    </source>
</evidence>
<dbReference type="EMBL" id="AOIB01000038">
    <property type="protein sequence ID" value="ELY54188.1"/>
    <property type="molecule type" value="Genomic_DNA"/>
</dbReference>
<feature type="domain" description="Peptidase C45 hydrolase" evidence="2">
    <location>
        <begin position="133"/>
        <end position="316"/>
    </location>
</feature>
<dbReference type="AlphaFoldDB" id="L9X0Q7"/>
<evidence type="ECO:0000313" key="3">
    <source>
        <dbReference type="EMBL" id="ELY54188.1"/>
    </source>
</evidence>